<dbReference type="Proteomes" id="UP001341281">
    <property type="component" value="Chromosome 01"/>
</dbReference>
<dbReference type="GO" id="GO:0016132">
    <property type="term" value="P:brassinosteroid biosynthetic process"/>
    <property type="evidence" value="ECO:0007669"/>
    <property type="project" value="TreeGrafter"/>
</dbReference>
<keyword evidence="7 14" id="KW-1133">Transmembrane helix</keyword>
<dbReference type="PANTHER" id="PTHR24286">
    <property type="entry name" value="CYTOCHROME P450 26"/>
    <property type="match status" value="1"/>
</dbReference>
<evidence type="ECO:0000256" key="4">
    <source>
        <dbReference type="ARBA" id="ARBA00022617"/>
    </source>
</evidence>
<keyword evidence="9 12" id="KW-0408">Iron</keyword>
<dbReference type="InterPro" id="IPR001128">
    <property type="entry name" value="Cyt_P450"/>
</dbReference>
<dbReference type="Pfam" id="PF00067">
    <property type="entry name" value="p450"/>
    <property type="match status" value="1"/>
</dbReference>
<keyword evidence="11 14" id="KW-0472">Membrane</keyword>
<evidence type="ECO:0000256" key="7">
    <source>
        <dbReference type="ARBA" id="ARBA00022989"/>
    </source>
</evidence>
<dbReference type="GO" id="GO:0010268">
    <property type="term" value="P:brassinosteroid homeostasis"/>
    <property type="evidence" value="ECO:0007669"/>
    <property type="project" value="TreeGrafter"/>
</dbReference>
<dbReference type="GO" id="GO:0020037">
    <property type="term" value="F:heme binding"/>
    <property type="evidence" value="ECO:0007669"/>
    <property type="project" value="InterPro"/>
</dbReference>
<dbReference type="SUPFAM" id="SSF48264">
    <property type="entry name" value="Cytochrome P450"/>
    <property type="match status" value="1"/>
</dbReference>
<dbReference type="PANTHER" id="PTHR24286:SF206">
    <property type="entry name" value="CYTOCHROME P450"/>
    <property type="match status" value="1"/>
</dbReference>
<dbReference type="PRINTS" id="PR00465">
    <property type="entry name" value="EP450IV"/>
</dbReference>
<dbReference type="GO" id="GO:0005506">
    <property type="term" value="F:iron ion binding"/>
    <property type="evidence" value="ECO:0007669"/>
    <property type="project" value="InterPro"/>
</dbReference>
<dbReference type="EMBL" id="CP144745">
    <property type="protein sequence ID" value="WVZ54076.1"/>
    <property type="molecule type" value="Genomic_DNA"/>
</dbReference>
<comment type="cofactor">
    <cofactor evidence="1 12">
        <name>heme</name>
        <dbReference type="ChEBI" id="CHEBI:30413"/>
    </cofactor>
</comment>
<evidence type="ECO:0000256" key="9">
    <source>
        <dbReference type="ARBA" id="ARBA00023004"/>
    </source>
</evidence>
<evidence type="ECO:0000256" key="10">
    <source>
        <dbReference type="ARBA" id="ARBA00023033"/>
    </source>
</evidence>
<sequence length="476" mass="54632">MEVVPYATLCGVTLIIGWLLHWAYKWINPPCNGILPPGSMGFPIIGETMQFFKTSPSLDIPDFYKLRMKRYGSVFKTNLVGQDLVVSADPEVNKFIFQQEGKLFQSWYPETANMIIGKKSINGFNGVVQKFLRTFLSRLFGLEYLKQELLPELENYIRESFAEWAAKPSIEAHDEATDVIFDLVAKKLIGLNPTKSRELRKNYNTFLQGLISFPIYFPGTTFYRCMQGRKNMQKIISNLLRERLSTPTKKHGDLLDVIVEELNSKKPTVDEEFVIDALIALLFTSFVTMAPALTLAFKFLSSNPKALEALKEENEAIVRNRENPNSRFTWEEYKSLTFTTMVVNELTRMSNVTPGIFRKTLTDVQVNGYTIPAGWMVMMSPMAIHLNPKFFDEPLSFNPWRWQDESKRSILLKNFVPFGLGIRACPATEFSKAFIALFLHILVTEYRWKEIKGGEVSRKAVIMFPQGYQIQLIPRA</sequence>
<protein>
    <recommendedName>
        <fullName evidence="17">Cytochrome P450</fullName>
    </recommendedName>
</protein>
<dbReference type="InterPro" id="IPR036396">
    <property type="entry name" value="Cyt_P450_sf"/>
</dbReference>
<evidence type="ECO:0000256" key="1">
    <source>
        <dbReference type="ARBA" id="ARBA00001971"/>
    </source>
</evidence>
<dbReference type="GO" id="GO:0004497">
    <property type="term" value="F:monooxygenase activity"/>
    <property type="evidence" value="ECO:0007669"/>
    <property type="project" value="UniProtKB-KW"/>
</dbReference>
<dbReference type="CDD" id="cd11043">
    <property type="entry name" value="CYP90-like"/>
    <property type="match status" value="1"/>
</dbReference>
<dbReference type="AlphaFoldDB" id="A0AAQ3SI20"/>
<evidence type="ECO:0008006" key="17">
    <source>
        <dbReference type="Google" id="ProtNLM"/>
    </source>
</evidence>
<keyword evidence="10 13" id="KW-0503">Monooxygenase</keyword>
<dbReference type="FunFam" id="1.10.630.10:FF:000020">
    <property type="entry name" value="Cytochrome P450 family protein"/>
    <property type="match status" value="1"/>
</dbReference>
<reference evidence="15 16" key="1">
    <citation type="submission" date="2024-02" db="EMBL/GenBank/DDBJ databases">
        <title>High-quality chromosome-scale genome assembly of Pensacola bahiagrass (Paspalum notatum Flugge var. saurae).</title>
        <authorList>
            <person name="Vega J.M."/>
            <person name="Podio M."/>
            <person name="Orjuela J."/>
            <person name="Siena L.A."/>
            <person name="Pessino S.C."/>
            <person name="Combes M.C."/>
            <person name="Mariac C."/>
            <person name="Albertini E."/>
            <person name="Pupilli F."/>
            <person name="Ortiz J.P.A."/>
            <person name="Leblanc O."/>
        </authorList>
    </citation>
    <scope>NUCLEOTIDE SEQUENCE [LARGE SCALE GENOMIC DNA]</scope>
    <source>
        <strain evidence="15">R1</strain>
        <tissue evidence="15">Leaf</tissue>
    </source>
</reference>
<feature type="transmembrane region" description="Helical" evidence="14">
    <location>
        <begin position="6"/>
        <end position="24"/>
    </location>
</feature>
<accession>A0AAQ3SI20</accession>
<proteinExistence type="inferred from homology"/>
<dbReference type="GO" id="GO:0016705">
    <property type="term" value="F:oxidoreductase activity, acting on paired donors, with incorporation or reduction of molecular oxygen"/>
    <property type="evidence" value="ECO:0007669"/>
    <property type="project" value="InterPro"/>
</dbReference>
<dbReference type="PROSITE" id="PS00086">
    <property type="entry name" value="CYTOCHROME_P450"/>
    <property type="match status" value="1"/>
</dbReference>
<evidence type="ECO:0000256" key="11">
    <source>
        <dbReference type="ARBA" id="ARBA00023136"/>
    </source>
</evidence>
<evidence type="ECO:0000256" key="8">
    <source>
        <dbReference type="ARBA" id="ARBA00023002"/>
    </source>
</evidence>
<evidence type="ECO:0000256" key="2">
    <source>
        <dbReference type="ARBA" id="ARBA00004370"/>
    </source>
</evidence>
<dbReference type="Gene3D" id="1.10.630.10">
    <property type="entry name" value="Cytochrome P450"/>
    <property type="match status" value="1"/>
</dbReference>
<comment type="similarity">
    <text evidence="3 13">Belongs to the cytochrome P450 family.</text>
</comment>
<evidence type="ECO:0000313" key="16">
    <source>
        <dbReference type="Proteomes" id="UP001341281"/>
    </source>
</evidence>
<evidence type="ECO:0000313" key="15">
    <source>
        <dbReference type="EMBL" id="WVZ54076.1"/>
    </source>
</evidence>
<dbReference type="GO" id="GO:0016020">
    <property type="term" value="C:membrane"/>
    <property type="evidence" value="ECO:0007669"/>
    <property type="project" value="UniProtKB-SubCell"/>
</dbReference>
<name>A0AAQ3SI20_PASNO</name>
<comment type="subcellular location">
    <subcellularLocation>
        <location evidence="2">Membrane</location>
    </subcellularLocation>
</comment>
<keyword evidence="16" id="KW-1185">Reference proteome</keyword>
<evidence type="ECO:0000256" key="5">
    <source>
        <dbReference type="ARBA" id="ARBA00022692"/>
    </source>
</evidence>
<dbReference type="GO" id="GO:0016125">
    <property type="term" value="P:sterol metabolic process"/>
    <property type="evidence" value="ECO:0007669"/>
    <property type="project" value="TreeGrafter"/>
</dbReference>
<keyword evidence="8 13" id="KW-0560">Oxidoreductase</keyword>
<evidence type="ECO:0000256" key="3">
    <source>
        <dbReference type="ARBA" id="ARBA00010617"/>
    </source>
</evidence>
<feature type="binding site" description="axial binding residue" evidence="12">
    <location>
        <position position="425"/>
    </location>
    <ligand>
        <name>heme</name>
        <dbReference type="ChEBI" id="CHEBI:30413"/>
    </ligand>
    <ligandPart>
        <name>Fe</name>
        <dbReference type="ChEBI" id="CHEBI:18248"/>
    </ligandPart>
</feature>
<evidence type="ECO:0000256" key="12">
    <source>
        <dbReference type="PIRSR" id="PIRSR602403-1"/>
    </source>
</evidence>
<evidence type="ECO:0000256" key="6">
    <source>
        <dbReference type="ARBA" id="ARBA00022723"/>
    </source>
</evidence>
<gene>
    <name evidence="15" type="ORF">U9M48_004940</name>
</gene>
<feature type="transmembrane region" description="Helical" evidence="14">
    <location>
        <begin position="273"/>
        <end position="297"/>
    </location>
</feature>
<dbReference type="InterPro" id="IPR002403">
    <property type="entry name" value="Cyt_P450_E_grp-IV"/>
</dbReference>
<evidence type="ECO:0000256" key="13">
    <source>
        <dbReference type="RuleBase" id="RU000461"/>
    </source>
</evidence>
<keyword evidence="5 14" id="KW-0812">Transmembrane</keyword>
<dbReference type="InterPro" id="IPR017972">
    <property type="entry name" value="Cyt_P450_CS"/>
</dbReference>
<keyword evidence="6 12" id="KW-0479">Metal-binding</keyword>
<organism evidence="15 16">
    <name type="scientific">Paspalum notatum var. saurae</name>
    <dbReference type="NCBI Taxonomy" id="547442"/>
    <lineage>
        <taxon>Eukaryota</taxon>
        <taxon>Viridiplantae</taxon>
        <taxon>Streptophyta</taxon>
        <taxon>Embryophyta</taxon>
        <taxon>Tracheophyta</taxon>
        <taxon>Spermatophyta</taxon>
        <taxon>Magnoliopsida</taxon>
        <taxon>Liliopsida</taxon>
        <taxon>Poales</taxon>
        <taxon>Poaceae</taxon>
        <taxon>PACMAD clade</taxon>
        <taxon>Panicoideae</taxon>
        <taxon>Andropogonodae</taxon>
        <taxon>Paspaleae</taxon>
        <taxon>Paspalinae</taxon>
        <taxon>Paspalum</taxon>
    </lineage>
</organism>
<evidence type="ECO:0000256" key="14">
    <source>
        <dbReference type="SAM" id="Phobius"/>
    </source>
</evidence>
<keyword evidence="4 12" id="KW-0349">Heme</keyword>